<dbReference type="InterPro" id="IPR011234">
    <property type="entry name" value="Fumarylacetoacetase-like_C"/>
</dbReference>
<keyword evidence="2" id="KW-0479">Metal-binding</keyword>
<evidence type="ECO:0000259" key="3">
    <source>
        <dbReference type="Pfam" id="PF01557"/>
    </source>
</evidence>
<sequence length="291" mass="32105">MKLMTYATDEGLRLGVRTKDGVVEIPLAGDWPRTMEALIAGGEPVVGRIEAHVREAVGTGAILREEDLTFGPCVPNPGKIICVGLNYREHAAESNMSIPEFPVLFNKFNNAVAAHGQTIPLPAYVKEGDYEVELAIVIGRTASGVSKDEALDYVFGYCIANDLSARDLQFRTNQWLLGKSLDHFCPIGPYLVTADEVGNPNDLELSCRLNGEVRQRSNTSDMIFYCDELVSYISEYMTLSPGDIILTGTPQGVIFGYPTEKREWLKDGDEIVLAIDKLGRLENRMRARTGE</sequence>
<dbReference type="Proteomes" id="UP001161691">
    <property type="component" value="Unassembled WGS sequence"/>
</dbReference>
<organism evidence="4 5">
    <name type="scientific">Cohnella hashimotonis</name>
    <dbReference type="NCBI Taxonomy" id="2826895"/>
    <lineage>
        <taxon>Bacteria</taxon>
        <taxon>Bacillati</taxon>
        <taxon>Bacillota</taxon>
        <taxon>Bacilli</taxon>
        <taxon>Bacillales</taxon>
        <taxon>Paenibacillaceae</taxon>
        <taxon>Cohnella</taxon>
    </lineage>
</organism>
<comment type="caution">
    <text evidence="4">The sequence shown here is derived from an EMBL/GenBank/DDBJ whole genome shotgun (WGS) entry which is preliminary data.</text>
</comment>
<evidence type="ECO:0000256" key="2">
    <source>
        <dbReference type="ARBA" id="ARBA00022723"/>
    </source>
</evidence>
<reference evidence="4" key="1">
    <citation type="submission" date="2023-04" db="EMBL/GenBank/DDBJ databases">
        <title>Comparative genomic analysis of Cohnella hashimotonis sp. nov., isolated from the International Space Station.</title>
        <authorList>
            <person name="Venkateswaran K."/>
            <person name="Simpson A."/>
        </authorList>
    </citation>
    <scope>NUCLEOTIDE SEQUENCE</scope>
    <source>
        <strain evidence="4">F6_2S_P_1</strain>
    </source>
</reference>
<evidence type="ECO:0000313" key="4">
    <source>
        <dbReference type="EMBL" id="MDI4644042.1"/>
    </source>
</evidence>
<dbReference type="Pfam" id="PF01557">
    <property type="entry name" value="FAA_hydrolase"/>
    <property type="match status" value="1"/>
</dbReference>
<gene>
    <name evidence="4" type="ORF">KB449_03680</name>
</gene>
<dbReference type="InterPro" id="IPR036663">
    <property type="entry name" value="Fumarylacetoacetase_C_sf"/>
</dbReference>
<name>A0ABT6TB28_9BACL</name>
<dbReference type="InterPro" id="IPR051121">
    <property type="entry name" value="FAH"/>
</dbReference>
<dbReference type="RefSeq" id="WP_282907073.1">
    <property type="nucleotide sequence ID" value="NZ_JAGRPV010000001.1"/>
</dbReference>
<feature type="domain" description="Fumarylacetoacetase-like C-terminal" evidence="3">
    <location>
        <begin position="79"/>
        <end position="285"/>
    </location>
</feature>
<accession>A0ABT6TB28</accession>
<evidence type="ECO:0000256" key="1">
    <source>
        <dbReference type="ARBA" id="ARBA00010211"/>
    </source>
</evidence>
<evidence type="ECO:0000313" key="5">
    <source>
        <dbReference type="Proteomes" id="UP001161691"/>
    </source>
</evidence>
<dbReference type="PANTHER" id="PTHR42796:SF4">
    <property type="entry name" value="FUMARYLACETOACETATE HYDROLASE DOMAIN-CONTAINING PROTEIN 2A"/>
    <property type="match status" value="1"/>
</dbReference>
<proteinExistence type="inferred from homology"/>
<protein>
    <submittedName>
        <fullName evidence="4">Fumarylacetoacetate hydrolase family protein</fullName>
    </submittedName>
</protein>
<dbReference type="PANTHER" id="PTHR42796">
    <property type="entry name" value="FUMARYLACETOACETATE HYDROLASE DOMAIN-CONTAINING PROTEIN 2A-RELATED"/>
    <property type="match status" value="1"/>
</dbReference>
<dbReference type="GO" id="GO:0016787">
    <property type="term" value="F:hydrolase activity"/>
    <property type="evidence" value="ECO:0007669"/>
    <property type="project" value="UniProtKB-KW"/>
</dbReference>
<keyword evidence="4" id="KW-0378">Hydrolase</keyword>
<dbReference type="EMBL" id="JAGRPV010000001">
    <property type="protein sequence ID" value="MDI4644042.1"/>
    <property type="molecule type" value="Genomic_DNA"/>
</dbReference>
<dbReference type="SUPFAM" id="SSF56529">
    <property type="entry name" value="FAH"/>
    <property type="match status" value="1"/>
</dbReference>
<comment type="similarity">
    <text evidence="1">Belongs to the FAH family.</text>
</comment>
<keyword evidence="5" id="KW-1185">Reference proteome</keyword>
<dbReference type="Gene3D" id="3.90.850.10">
    <property type="entry name" value="Fumarylacetoacetase-like, C-terminal domain"/>
    <property type="match status" value="1"/>
</dbReference>